<feature type="compositionally biased region" description="Polar residues" evidence="5">
    <location>
        <begin position="325"/>
        <end position="335"/>
    </location>
</feature>
<dbReference type="RefSeq" id="XP_010518154.2">
    <property type="nucleotide sequence ID" value="XM_010519852.2"/>
</dbReference>
<dbReference type="Pfam" id="PF10248">
    <property type="entry name" value="Mlf1IP"/>
    <property type="match status" value="1"/>
</dbReference>
<evidence type="ECO:0000256" key="1">
    <source>
        <dbReference type="ARBA" id="ARBA00004496"/>
    </source>
</evidence>
<evidence type="ECO:0000313" key="6">
    <source>
        <dbReference type="Proteomes" id="UP000694864"/>
    </source>
</evidence>
<reference evidence="7" key="2">
    <citation type="submission" date="2025-08" db="UniProtKB">
        <authorList>
            <consortium name="RefSeq"/>
        </authorList>
    </citation>
    <scope>IDENTIFICATION</scope>
    <source>
        <tissue evidence="7">Leaf</tissue>
    </source>
</reference>
<keyword evidence="3" id="KW-0963">Cytoplasm</keyword>
<feature type="compositionally biased region" description="Basic residues" evidence="5">
    <location>
        <begin position="336"/>
        <end position="346"/>
    </location>
</feature>
<dbReference type="InterPro" id="IPR019376">
    <property type="entry name" value="Myeloid_leukemia_factor"/>
</dbReference>
<proteinExistence type="inferred from homology"/>
<name>A0ABM0ZN95_CAMSA</name>
<feature type="compositionally biased region" description="Low complexity" evidence="5">
    <location>
        <begin position="112"/>
        <end position="121"/>
    </location>
</feature>
<dbReference type="PANTHER" id="PTHR13105">
    <property type="entry name" value="MYELOID LEUKEMIA FACTOR"/>
    <property type="match status" value="1"/>
</dbReference>
<sequence>MKNVEEASRLWCNDTCHNLKRSFLLKLGLYTYKKKKKKTEVLCLGSSQILSQVLKFSTRTAERKGKFGEMGDPFGGRFGGLRGSLFGGRDPFDDPFFSRPFEDLLQPANSFSSGASFSNNAQKNSGGRSGLTIEKLPSDEEVEEKKDIGSDEEEHISSVNQPSVEHPEDDSDAERKIQNVNQRSDFNRREGTQSRVHTFRHHTSKVTYGGIDGACYTSTRTRRKGSDGMVVEESKEADKTTGEATHRISRGINDKGHSVTRKLNSSGGIESTQTLHNLEEEELSGFEEAWKGNSSLTNHESSGFDQSFGGWRLPSLDQTRRQTDQTRAGVSTSAPRTKKVVRINIE</sequence>
<reference evidence="6" key="1">
    <citation type="journal article" date="2014" name="Nat. Commun.">
        <title>The emerging biofuel crop Camelina sativa retains a highly undifferentiated hexaploid genome structure.</title>
        <authorList>
            <person name="Kagale S."/>
            <person name="Koh C."/>
            <person name="Nixon J."/>
            <person name="Bollina V."/>
            <person name="Clarke W.E."/>
            <person name="Tuteja R."/>
            <person name="Spillane C."/>
            <person name="Robinson S.J."/>
            <person name="Links M.G."/>
            <person name="Clarke C."/>
            <person name="Higgins E.E."/>
            <person name="Huebert T."/>
            <person name="Sharpe A.G."/>
            <person name="Parkin I.A."/>
        </authorList>
    </citation>
    <scope>NUCLEOTIDE SEQUENCE [LARGE SCALE GENOMIC DNA]</scope>
    <source>
        <strain evidence="6">cv. DH55</strain>
    </source>
</reference>
<comment type="similarity">
    <text evidence="2">Belongs to the MLF family.</text>
</comment>
<comment type="subcellular location">
    <subcellularLocation>
        <location evidence="1">Cytoplasm</location>
    </subcellularLocation>
</comment>
<keyword evidence="4" id="KW-0597">Phosphoprotein</keyword>
<evidence type="ECO:0000256" key="3">
    <source>
        <dbReference type="ARBA" id="ARBA00022490"/>
    </source>
</evidence>
<accession>A0ABM0ZN95</accession>
<keyword evidence="6" id="KW-1185">Reference proteome</keyword>
<feature type="compositionally biased region" description="Basic and acidic residues" evidence="5">
    <location>
        <begin position="232"/>
        <end position="245"/>
    </location>
</feature>
<dbReference type="Proteomes" id="UP000694864">
    <property type="component" value="Chromosome 6"/>
</dbReference>
<evidence type="ECO:0000256" key="2">
    <source>
        <dbReference type="ARBA" id="ARBA00008332"/>
    </source>
</evidence>
<evidence type="ECO:0000256" key="4">
    <source>
        <dbReference type="ARBA" id="ARBA00022553"/>
    </source>
</evidence>
<gene>
    <name evidence="7" type="primary">LOC104793496</name>
</gene>
<feature type="region of interest" description="Disordered" evidence="5">
    <location>
        <begin position="112"/>
        <end position="195"/>
    </location>
</feature>
<evidence type="ECO:0000256" key="5">
    <source>
        <dbReference type="SAM" id="MobiDB-lite"/>
    </source>
</evidence>
<evidence type="ECO:0000313" key="7">
    <source>
        <dbReference type="RefSeq" id="XP_010518154.2"/>
    </source>
</evidence>
<feature type="region of interest" description="Disordered" evidence="5">
    <location>
        <begin position="318"/>
        <end position="346"/>
    </location>
</feature>
<protein>
    <submittedName>
        <fullName evidence="7">Uncharacterized protein LOC104793496 isoform X1</fullName>
    </submittedName>
</protein>
<feature type="region of interest" description="Disordered" evidence="5">
    <location>
        <begin position="226"/>
        <end position="245"/>
    </location>
</feature>
<dbReference type="GeneID" id="104793496"/>
<organism evidence="6 7">
    <name type="scientific">Camelina sativa</name>
    <name type="common">False flax</name>
    <name type="synonym">Myagrum sativum</name>
    <dbReference type="NCBI Taxonomy" id="90675"/>
    <lineage>
        <taxon>Eukaryota</taxon>
        <taxon>Viridiplantae</taxon>
        <taxon>Streptophyta</taxon>
        <taxon>Embryophyta</taxon>
        <taxon>Tracheophyta</taxon>
        <taxon>Spermatophyta</taxon>
        <taxon>Magnoliopsida</taxon>
        <taxon>eudicotyledons</taxon>
        <taxon>Gunneridae</taxon>
        <taxon>Pentapetalae</taxon>
        <taxon>rosids</taxon>
        <taxon>malvids</taxon>
        <taxon>Brassicales</taxon>
        <taxon>Brassicaceae</taxon>
        <taxon>Camelineae</taxon>
        <taxon>Camelina</taxon>
    </lineage>
</organism>